<sequence length="155" mass="17207">MQCGISATCESSVTAFLEACKIHTSTHEDPSELAMLLLSWLQRLIPKGLPDFVEETFGGLVIYETTCRSCGSISNQTEVFAEMRVPLPYATTTAGEVLLEGLVADVFAAEVFSDESHYYCCACGKYSEAVRRQWIKSAPPFLWITMHRYAFTDGI</sequence>
<evidence type="ECO:0000313" key="2">
    <source>
        <dbReference type="EMBL" id="KAF4721293.1"/>
    </source>
</evidence>
<dbReference type="PANTHER" id="PTHR24006">
    <property type="entry name" value="UBIQUITIN CARBOXYL-TERMINAL HYDROLASE"/>
    <property type="match status" value="1"/>
</dbReference>
<gene>
    <name evidence="2" type="ORF">FOZ63_020470</name>
</gene>
<dbReference type="GO" id="GO:0016579">
    <property type="term" value="P:protein deubiquitination"/>
    <property type="evidence" value="ECO:0007669"/>
    <property type="project" value="TreeGrafter"/>
</dbReference>
<feature type="domain" description="USP" evidence="1">
    <location>
        <begin position="1"/>
        <end position="155"/>
    </location>
</feature>
<accession>A0A7J6RL60</accession>
<dbReference type="GO" id="GO:0005829">
    <property type="term" value="C:cytosol"/>
    <property type="evidence" value="ECO:0007669"/>
    <property type="project" value="TreeGrafter"/>
</dbReference>
<protein>
    <recommendedName>
        <fullName evidence="1">USP domain-containing protein</fullName>
    </recommendedName>
</protein>
<dbReference type="GO" id="GO:0004843">
    <property type="term" value="F:cysteine-type deubiquitinase activity"/>
    <property type="evidence" value="ECO:0007669"/>
    <property type="project" value="TreeGrafter"/>
</dbReference>
<comment type="caution">
    <text evidence="2">The sequence shown here is derived from an EMBL/GenBank/DDBJ whole genome shotgun (WGS) entry which is preliminary data.</text>
</comment>
<dbReference type="Gene3D" id="3.90.70.10">
    <property type="entry name" value="Cysteine proteinases"/>
    <property type="match status" value="1"/>
</dbReference>
<dbReference type="PROSITE" id="PS50235">
    <property type="entry name" value="USP_3"/>
    <property type="match status" value="1"/>
</dbReference>
<dbReference type="AlphaFoldDB" id="A0A7J6RL60"/>
<evidence type="ECO:0000313" key="3">
    <source>
        <dbReference type="Proteomes" id="UP000553632"/>
    </source>
</evidence>
<name>A0A7J6RL60_PEROL</name>
<dbReference type="EMBL" id="JABANO010024832">
    <property type="protein sequence ID" value="KAF4721293.1"/>
    <property type="molecule type" value="Genomic_DNA"/>
</dbReference>
<dbReference type="GO" id="GO:0005634">
    <property type="term" value="C:nucleus"/>
    <property type="evidence" value="ECO:0007669"/>
    <property type="project" value="TreeGrafter"/>
</dbReference>
<dbReference type="Proteomes" id="UP000553632">
    <property type="component" value="Unassembled WGS sequence"/>
</dbReference>
<dbReference type="SUPFAM" id="SSF54001">
    <property type="entry name" value="Cysteine proteinases"/>
    <property type="match status" value="1"/>
</dbReference>
<organism evidence="2 3">
    <name type="scientific">Perkinsus olseni</name>
    <name type="common">Perkinsus atlanticus</name>
    <dbReference type="NCBI Taxonomy" id="32597"/>
    <lineage>
        <taxon>Eukaryota</taxon>
        <taxon>Sar</taxon>
        <taxon>Alveolata</taxon>
        <taxon>Perkinsozoa</taxon>
        <taxon>Perkinsea</taxon>
        <taxon>Perkinsida</taxon>
        <taxon>Perkinsidae</taxon>
        <taxon>Perkinsus</taxon>
    </lineage>
</organism>
<dbReference type="InterPro" id="IPR028889">
    <property type="entry name" value="USP"/>
</dbReference>
<evidence type="ECO:0000259" key="1">
    <source>
        <dbReference type="PROSITE" id="PS50235"/>
    </source>
</evidence>
<dbReference type="InterPro" id="IPR050164">
    <property type="entry name" value="Peptidase_C19"/>
</dbReference>
<keyword evidence="3" id="KW-1185">Reference proteome</keyword>
<dbReference type="InterPro" id="IPR038765">
    <property type="entry name" value="Papain-like_cys_pep_sf"/>
</dbReference>
<reference evidence="2 3" key="1">
    <citation type="submission" date="2020-04" db="EMBL/GenBank/DDBJ databases">
        <title>Perkinsus olseni comparative genomics.</title>
        <authorList>
            <person name="Bogema D.R."/>
        </authorList>
    </citation>
    <scope>NUCLEOTIDE SEQUENCE [LARGE SCALE GENOMIC DNA]</scope>
    <source>
        <strain evidence="2 3">ATCC PRA-207</strain>
    </source>
</reference>
<proteinExistence type="predicted"/>